<reference evidence="1" key="1">
    <citation type="submission" date="2021-01" db="EMBL/GenBank/DDBJ databases">
        <authorList>
            <person name="Corre E."/>
            <person name="Pelletier E."/>
            <person name="Niang G."/>
            <person name="Scheremetjew M."/>
            <person name="Finn R."/>
            <person name="Kale V."/>
            <person name="Holt S."/>
            <person name="Cochrane G."/>
            <person name="Meng A."/>
            <person name="Brown T."/>
            <person name="Cohen L."/>
        </authorList>
    </citation>
    <scope>NUCLEOTIDE SEQUENCE</scope>
    <source>
        <strain evidence="1">CCAP979/52</strain>
    </source>
</reference>
<dbReference type="EMBL" id="HBEZ01050639">
    <property type="protein sequence ID" value="CAD8652771.1"/>
    <property type="molecule type" value="Transcribed_RNA"/>
</dbReference>
<evidence type="ECO:0000313" key="1">
    <source>
        <dbReference type="EMBL" id="CAD8652771.1"/>
    </source>
</evidence>
<organism evidence="1">
    <name type="scientific">Cryptomonas curvata</name>
    <dbReference type="NCBI Taxonomy" id="233186"/>
    <lineage>
        <taxon>Eukaryota</taxon>
        <taxon>Cryptophyceae</taxon>
        <taxon>Cryptomonadales</taxon>
        <taxon>Cryptomonadaceae</taxon>
        <taxon>Cryptomonas</taxon>
    </lineage>
</organism>
<proteinExistence type="predicted"/>
<dbReference type="AlphaFoldDB" id="A0A7S0QVU3"/>
<gene>
    <name evidence="1" type="ORF">CCUR1050_LOCUS27817</name>
</gene>
<sequence>MANKVRRAMLPNNHEVFQKSLAEALDGNQILDFYWTDAIDAMKRSVAKLQYNGKLYTTFKPGTSAMEPNARVFDKAGISGTLASICSPYQLIKATLMYMVQSITIR</sequence>
<name>A0A7S0QVU3_9CRYP</name>
<protein>
    <submittedName>
        <fullName evidence="1">Uncharacterized protein</fullName>
    </submittedName>
</protein>
<accession>A0A7S0QVU3</accession>